<dbReference type="GO" id="GO:2000032">
    <property type="term" value="P:regulation of secondary shoot formation"/>
    <property type="evidence" value="ECO:0007669"/>
    <property type="project" value="TreeGrafter"/>
</dbReference>
<accession>A0A7J0H7B6</accession>
<evidence type="ECO:0000256" key="4">
    <source>
        <dbReference type="ARBA" id="ARBA00023163"/>
    </source>
</evidence>
<keyword evidence="9" id="KW-1185">Reference proteome</keyword>
<sequence>MFSSSNSTHAFPLLPPSYHLSPPFFGHGGTDIFLHHHHNHPDLLANDLLAANSPVIDSIFSMMVSSKATNTNQETSGVIISGNHSSDPHDSVLIPSKKAGKKDRHSKICTARGLRDRRVRLSIEIARKFFDLQDMLGFDKASKTIDWLLTKSKTAIKDLVKMKTKQLWSNNKIGTHSIFLQGSQGLGLGQELGREQERRCARERLSDLKQPLSSIQVEACERTRELKNKTLMVGCEGNREVSFRPPPQPPRSPCERLLAAISGHRLDVFSADDVSRQAQNQQEPVEVIRLVETTLVILHDSVLNSEQEAGKKDRHIQDLHGPRTEESESEAVHGDFDLVKMNKAIVVNVKKRKEEGEVSKGMKTIGGGGQKGFNNKIGTIPSSARSQGLG</sequence>
<dbReference type="Pfam" id="PF03634">
    <property type="entry name" value="TCP"/>
    <property type="match status" value="1"/>
</dbReference>
<dbReference type="GO" id="GO:0005634">
    <property type="term" value="C:nucleus"/>
    <property type="evidence" value="ECO:0007669"/>
    <property type="project" value="UniProtKB-SubCell"/>
</dbReference>
<dbReference type="PANTHER" id="PTHR31072:SF224">
    <property type="entry name" value="TRANSCRIPTION FACTOR TCP1"/>
    <property type="match status" value="1"/>
</dbReference>
<dbReference type="InterPro" id="IPR005333">
    <property type="entry name" value="Transcription_factor_TCP"/>
</dbReference>
<evidence type="ECO:0000313" key="9">
    <source>
        <dbReference type="Proteomes" id="UP000585474"/>
    </source>
</evidence>
<reference evidence="8 9" key="1">
    <citation type="submission" date="2019-07" db="EMBL/GenBank/DDBJ databases">
        <title>De Novo Assembly of kiwifruit Actinidia rufa.</title>
        <authorList>
            <person name="Sugita-Konishi S."/>
            <person name="Sato K."/>
            <person name="Mori E."/>
            <person name="Abe Y."/>
            <person name="Kisaki G."/>
            <person name="Hamano K."/>
            <person name="Suezawa K."/>
            <person name="Otani M."/>
            <person name="Fukuda T."/>
            <person name="Manabe T."/>
            <person name="Gomi K."/>
            <person name="Tabuchi M."/>
            <person name="Akimitsu K."/>
            <person name="Kataoka I."/>
        </authorList>
    </citation>
    <scope>NUCLEOTIDE SEQUENCE [LARGE SCALE GENOMIC DNA]</scope>
    <source>
        <strain evidence="9">cv. Fuchu</strain>
    </source>
</reference>
<dbReference type="GO" id="GO:0043565">
    <property type="term" value="F:sequence-specific DNA binding"/>
    <property type="evidence" value="ECO:0007669"/>
    <property type="project" value="TreeGrafter"/>
</dbReference>
<gene>
    <name evidence="8" type="ORF">Acr_27g0007310</name>
</gene>
<dbReference type="EMBL" id="BJWL01000027">
    <property type="protein sequence ID" value="GFZ18992.1"/>
    <property type="molecule type" value="Genomic_DNA"/>
</dbReference>
<protein>
    <submittedName>
        <fullName evidence="8">TCP family transcription factor</fullName>
    </submittedName>
</protein>
<keyword evidence="3" id="KW-0238">DNA-binding</keyword>
<dbReference type="GO" id="GO:0003700">
    <property type="term" value="F:DNA-binding transcription factor activity"/>
    <property type="evidence" value="ECO:0007669"/>
    <property type="project" value="InterPro"/>
</dbReference>
<keyword evidence="4" id="KW-0804">Transcription</keyword>
<dbReference type="AlphaFoldDB" id="A0A7J0H7B6"/>
<evidence type="ECO:0000259" key="7">
    <source>
        <dbReference type="PROSITE" id="PS51369"/>
    </source>
</evidence>
<evidence type="ECO:0000256" key="2">
    <source>
        <dbReference type="ARBA" id="ARBA00023015"/>
    </source>
</evidence>
<feature type="compositionally biased region" description="Basic and acidic residues" evidence="6">
    <location>
        <begin position="308"/>
        <end position="334"/>
    </location>
</feature>
<keyword evidence="2" id="KW-0805">Transcription regulation</keyword>
<proteinExistence type="predicted"/>
<dbReference type="PROSITE" id="PS51369">
    <property type="entry name" value="TCP"/>
    <property type="match status" value="1"/>
</dbReference>
<evidence type="ECO:0000313" key="8">
    <source>
        <dbReference type="EMBL" id="GFZ18992.1"/>
    </source>
</evidence>
<feature type="domain" description="TCP" evidence="7">
    <location>
        <begin position="101"/>
        <end position="159"/>
    </location>
</feature>
<evidence type="ECO:0000256" key="5">
    <source>
        <dbReference type="ARBA" id="ARBA00023242"/>
    </source>
</evidence>
<comment type="caution">
    <text evidence="8">The sequence shown here is derived from an EMBL/GenBank/DDBJ whole genome shotgun (WGS) entry which is preliminary data.</text>
</comment>
<comment type="subcellular location">
    <subcellularLocation>
        <location evidence="1">Nucleus</location>
    </subcellularLocation>
</comment>
<name>A0A7J0H7B6_9ERIC</name>
<dbReference type="Proteomes" id="UP000585474">
    <property type="component" value="Unassembled WGS sequence"/>
</dbReference>
<feature type="region of interest" description="Disordered" evidence="6">
    <location>
        <begin position="306"/>
        <end position="334"/>
    </location>
</feature>
<evidence type="ECO:0000256" key="1">
    <source>
        <dbReference type="ARBA" id="ARBA00004123"/>
    </source>
</evidence>
<keyword evidence="5" id="KW-0539">Nucleus</keyword>
<feature type="compositionally biased region" description="Polar residues" evidence="6">
    <location>
        <begin position="380"/>
        <end position="390"/>
    </location>
</feature>
<organism evidence="8 9">
    <name type="scientific">Actinidia rufa</name>
    <dbReference type="NCBI Taxonomy" id="165716"/>
    <lineage>
        <taxon>Eukaryota</taxon>
        <taxon>Viridiplantae</taxon>
        <taxon>Streptophyta</taxon>
        <taxon>Embryophyta</taxon>
        <taxon>Tracheophyta</taxon>
        <taxon>Spermatophyta</taxon>
        <taxon>Magnoliopsida</taxon>
        <taxon>eudicotyledons</taxon>
        <taxon>Gunneridae</taxon>
        <taxon>Pentapetalae</taxon>
        <taxon>asterids</taxon>
        <taxon>Ericales</taxon>
        <taxon>Actinidiaceae</taxon>
        <taxon>Actinidia</taxon>
    </lineage>
</organism>
<feature type="region of interest" description="Disordered" evidence="6">
    <location>
        <begin position="356"/>
        <end position="390"/>
    </location>
</feature>
<dbReference type="OrthoDB" id="1896834at2759"/>
<evidence type="ECO:0000256" key="3">
    <source>
        <dbReference type="ARBA" id="ARBA00023125"/>
    </source>
</evidence>
<dbReference type="InterPro" id="IPR017887">
    <property type="entry name" value="TF_TCP_subgr"/>
</dbReference>
<evidence type="ECO:0000256" key="6">
    <source>
        <dbReference type="SAM" id="MobiDB-lite"/>
    </source>
</evidence>
<dbReference type="PANTHER" id="PTHR31072">
    <property type="entry name" value="TRANSCRIPTION FACTOR TCP4-RELATED"/>
    <property type="match status" value="1"/>
</dbReference>